<keyword evidence="12" id="KW-1185">Reference proteome</keyword>
<dbReference type="InterPro" id="IPR009057">
    <property type="entry name" value="Homeodomain-like_sf"/>
</dbReference>
<evidence type="ECO:0000259" key="9">
    <source>
        <dbReference type="PROSITE" id="PS50934"/>
    </source>
</evidence>
<sequence length="736" mass="81434">MPASSSEARARWRKRKREQRRKSKLKELENDDTFDDNEDDDDPDLDPPQNHLETDDDPHSSSRNQILRAKESEKLADGGLRISEFPVAIKRVVNRAHSSVFGIVEAERAARNGENRGQGQTGVAVLENISHGQLQALSAVPRDSTAFLDETESGSFVIAPPRIIAGSGVPKRLGSAGRVHVLPVHSEWFSPNSVHRLERQVVPHFFSGKSTDHTPEKYMENRNLIVAKYMENPEKHLSVADCQGLVSGIDIDDLTRIVRFLDHWGIINYCADPLKHDSHKNGTYLSEDSNGELQVPSAALKSIDSLIQFDKPKCKIKAFDVYPELACRREEDSDIDITIREQLSEQHCYVCTRRIATVYYQSQKEADILLCLDCFSEGIFVAGHSSIDFLKVNSLNNYGDVDVDNWTDQETLLLLEGMQLHSENWNKIAEHVGSKSKAQCIMHFVRLPLDGAPLENIDFPSTSESSNLFGHDDHERSDLKSNGFNEEKGDFESKIPFANSENPVMNLVAFLASTLGPRVAAACSHASLATLCNNDGQNENEAITLSAEKVKAAAKDGLAAAAVKSKLFADHEEREIQRLSANIVNHQLKRLELKLKQFAEIETLLMRECEQMERTRQRIVAERAVMAFTATGASRPMGPPSLSPLTPGNSRPQAPGPQNQPSISGYGNSQPVVHPNMSLMHQQGMYGPGPGHSPRFPLSTIQQSPSTSNSNFNPMSNSQSGHSMLRPVTGTKSGLG</sequence>
<keyword evidence="2" id="KW-0805">Transcription regulation</keyword>
<dbReference type="PROSITE" id="PS51293">
    <property type="entry name" value="SANT"/>
    <property type="match status" value="1"/>
</dbReference>
<feature type="compositionally biased region" description="Polar residues" evidence="7">
    <location>
        <begin position="643"/>
        <end position="671"/>
    </location>
</feature>
<dbReference type="SMART" id="SM00717">
    <property type="entry name" value="SANT"/>
    <property type="match status" value="1"/>
</dbReference>
<evidence type="ECO:0000256" key="4">
    <source>
        <dbReference type="ARBA" id="ARBA00023163"/>
    </source>
</evidence>
<dbReference type="InterPro" id="IPR007526">
    <property type="entry name" value="SWIRM"/>
</dbReference>
<evidence type="ECO:0000313" key="12">
    <source>
        <dbReference type="Proteomes" id="UP001632038"/>
    </source>
</evidence>
<dbReference type="EMBL" id="JAVIJP010000017">
    <property type="protein sequence ID" value="KAL3641242.1"/>
    <property type="molecule type" value="Genomic_DNA"/>
</dbReference>
<dbReference type="Proteomes" id="UP001632038">
    <property type="component" value="Unassembled WGS sequence"/>
</dbReference>
<feature type="domain" description="SWIRM" evidence="9">
    <location>
        <begin position="180"/>
        <end position="278"/>
    </location>
</feature>
<dbReference type="Pfam" id="PF16495">
    <property type="entry name" value="SWIRM-assoc_1"/>
    <property type="match status" value="1"/>
</dbReference>
<evidence type="ECO:0000313" key="11">
    <source>
        <dbReference type="EMBL" id="KAL3641242.1"/>
    </source>
</evidence>
<feature type="compositionally biased region" description="Acidic residues" evidence="7">
    <location>
        <begin position="29"/>
        <end position="45"/>
    </location>
</feature>
<evidence type="ECO:0000256" key="6">
    <source>
        <dbReference type="SAM" id="Coils"/>
    </source>
</evidence>
<keyword evidence="3" id="KW-0238">DNA-binding</keyword>
<evidence type="ECO:0000256" key="7">
    <source>
        <dbReference type="SAM" id="MobiDB-lite"/>
    </source>
</evidence>
<comment type="caution">
    <text evidence="11">The sequence shown here is derived from an EMBL/GenBank/DDBJ whole genome shotgun (WGS) entry which is preliminary data.</text>
</comment>
<dbReference type="AlphaFoldDB" id="A0ABD3DHV9"/>
<evidence type="ECO:0000256" key="1">
    <source>
        <dbReference type="ARBA" id="ARBA00022473"/>
    </source>
</evidence>
<dbReference type="Pfam" id="PF00249">
    <property type="entry name" value="Myb_DNA-binding"/>
    <property type="match status" value="1"/>
</dbReference>
<dbReference type="PROSITE" id="PS50090">
    <property type="entry name" value="MYB_LIKE"/>
    <property type="match status" value="1"/>
</dbReference>
<dbReference type="PANTHER" id="PTHR12802">
    <property type="entry name" value="SWI/SNF COMPLEX-RELATED"/>
    <property type="match status" value="1"/>
</dbReference>
<accession>A0ABD3DHV9</accession>
<dbReference type="InterPro" id="IPR032451">
    <property type="entry name" value="SMARCC_C"/>
</dbReference>
<dbReference type="PROSITE" id="PS50934">
    <property type="entry name" value="SWIRM"/>
    <property type="match status" value="1"/>
</dbReference>
<feature type="domain" description="Myb-like" evidence="8">
    <location>
        <begin position="405"/>
        <end position="448"/>
    </location>
</feature>
<feature type="compositionally biased region" description="Basic residues" evidence="7">
    <location>
        <begin position="11"/>
        <end position="24"/>
    </location>
</feature>
<dbReference type="Gene3D" id="1.10.10.60">
    <property type="entry name" value="Homeodomain-like"/>
    <property type="match status" value="1"/>
</dbReference>
<dbReference type="FunFam" id="1.10.10.60:FF:000014">
    <property type="entry name" value="SWI/SNF complex subunit SMARCC2 isoform C"/>
    <property type="match status" value="1"/>
</dbReference>
<proteinExistence type="predicted"/>
<evidence type="ECO:0000256" key="5">
    <source>
        <dbReference type="ARBA" id="ARBA00023242"/>
    </source>
</evidence>
<name>A0ABD3DHV9_9LAMI</name>
<feature type="domain" description="SANT" evidence="10">
    <location>
        <begin position="401"/>
        <end position="452"/>
    </location>
</feature>
<feature type="coiled-coil region" evidence="6">
    <location>
        <begin position="569"/>
        <end position="596"/>
    </location>
</feature>
<evidence type="ECO:0000256" key="2">
    <source>
        <dbReference type="ARBA" id="ARBA00023015"/>
    </source>
</evidence>
<keyword evidence="6" id="KW-0175">Coiled coil</keyword>
<protein>
    <recommendedName>
        <fullName evidence="13">SWI/SNF complex subunit SWI3C</fullName>
    </recommendedName>
</protein>
<gene>
    <name evidence="11" type="ORF">CASFOL_016210</name>
</gene>
<feature type="region of interest" description="Disordered" evidence="7">
    <location>
        <begin position="1"/>
        <end position="63"/>
    </location>
</feature>
<dbReference type="InterPro" id="IPR036388">
    <property type="entry name" value="WH-like_DNA-bd_sf"/>
</dbReference>
<keyword evidence="4" id="KW-0804">Transcription</keyword>
<keyword evidence="5" id="KW-0539">Nucleus</keyword>
<dbReference type="FunFam" id="1.10.10.10:FF:000020">
    <property type="entry name" value="SWI/SNF complex subunit SMARCC2 isoform c"/>
    <property type="match status" value="1"/>
</dbReference>
<feature type="region of interest" description="Disordered" evidence="7">
    <location>
        <begin position="630"/>
        <end position="736"/>
    </location>
</feature>
<feature type="compositionally biased region" description="Polar residues" evidence="7">
    <location>
        <begin position="699"/>
        <end position="722"/>
    </location>
</feature>
<dbReference type="GO" id="GO:0005634">
    <property type="term" value="C:nucleus"/>
    <property type="evidence" value="ECO:0007669"/>
    <property type="project" value="UniProtKB-ARBA"/>
</dbReference>
<dbReference type="Gene3D" id="1.10.10.10">
    <property type="entry name" value="Winged helix-like DNA-binding domain superfamily/Winged helix DNA-binding domain"/>
    <property type="match status" value="1"/>
</dbReference>
<reference evidence="12" key="1">
    <citation type="journal article" date="2024" name="IScience">
        <title>Strigolactones Initiate the Formation of Haustorium-like Structures in Castilleja.</title>
        <authorList>
            <person name="Buerger M."/>
            <person name="Peterson D."/>
            <person name="Chory J."/>
        </authorList>
    </citation>
    <scope>NUCLEOTIDE SEQUENCE [LARGE SCALE GENOMIC DNA]</scope>
</reference>
<evidence type="ECO:0000256" key="3">
    <source>
        <dbReference type="ARBA" id="ARBA00023125"/>
    </source>
</evidence>
<evidence type="ECO:0000259" key="8">
    <source>
        <dbReference type="PROSITE" id="PS50090"/>
    </source>
</evidence>
<dbReference type="InterPro" id="IPR001005">
    <property type="entry name" value="SANT/Myb"/>
</dbReference>
<evidence type="ECO:0008006" key="13">
    <source>
        <dbReference type="Google" id="ProtNLM"/>
    </source>
</evidence>
<dbReference type="PANTHER" id="PTHR12802:SF61">
    <property type="entry name" value="SWI_SNF COMPLEX SUBUNIT SWI3C"/>
    <property type="match status" value="1"/>
</dbReference>
<dbReference type="Pfam" id="PF04433">
    <property type="entry name" value="SWIRM"/>
    <property type="match status" value="1"/>
</dbReference>
<dbReference type="SUPFAM" id="SSF46689">
    <property type="entry name" value="Homeodomain-like"/>
    <property type="match status" value="2"/>
</dbReference>
<evidence type="ECO:0000259" key="10">
    <source>
        <dbReference type="PROSITE" id="PS51293"/>
    </source>
</evidence>
<keyword evidence="1" id="KW-0217">Developmental protein</keyword>
<dbReference type="GO" id="GO:0003677">
    <property type="term" value="F:DNA binding"/>
    <property type="evidence" value="ECO:0007669"/>
    <property type="project" value="UniProtKB-KW"/>
</dbReference>
<organism evidence="11 12">
    <name type="scientific">Castilleja foliolosa</name>
    <dbReference type="NCBI Taxonomy" id="1961234"/>
    <lineage>
        <taxon>Eukaryota</taxon>
        <taxon>Viridiplantae</taxon>
        <taxon>Streptophyta</taxon>
        <taxon>Embryophyta</taxon>
        <taxon>Tracheophyta</taxon>
        <taxon>Spermatophyta</taxon>
        <taxon>Magnoliopsida</taxon>
        <taxon>eudicotyledons</taxon>
        <taxon>Gunneridae</taxon>
        <taxon>Pentapetalae</taxon>
        <taxon>asterids</taxon>
        <taxon>lamiids</taxon>
        <taxon>Lamiales</taxon>
        <taxon>Orobanchaceae</taxon>
        <taxon>Pedicularideae</taxon>
        <taxon>Castillejinae</taxon>
        <taxon>Castilleja</taxon>
    </lineage>
</organism>
<dbReference type="CDD" id="cd00167">
    <property type="entry name" value="SANT"/>
    <property type="match status" value="1"/>
</dbReference>
<dbReference type="InterPro" id="IPR017884">
    <property type="entry name" value="SANT_dom"/>
</dbReference>